<gene>
    <name evidence="2" type="ORF">K443DRAFT_319077</name>
</gene>
<keyword evidence="3" id="KW-1185">Reference proteome</keyword>
<keyword evidence="1" id="KW-0812">Transmembrane</keyword>
<name>A0A0C9X1P1_9AGAR</name>
<evidence type="ECO:0000313" key="2">
    <source>
        <dbReference type="EMBL" id="KIK05995.1"/>
    </source>
</evidence>
<dbReference type="AlphaFoldDB" id="A0A0C9X1P1"/>
<keyword evidence="1" id="KW-0472">Membrane</keyword>
<dbReference type="HOGENOM" id="CLU_1740826_0_0_1"/>
<sequence length="150" mass="16619">MLVLSFYAGPPLGYFIVPPLLIFAWLLWPLLPVKPVAVRNRTSVSLLVHIMQVIIGADGPQTGLFEDAALVGPSPGFILPIVYFKFDIPWGKDALGVRKRYCDASYDFCLRPVLNHLSLRARLLEVVAYFPATVGHDVLSSLIRVSTNVK</sequence>
<reference evidence="2 3" key="1">
    <citation type="submission" date="2014-04" db="EMBL/GenBank/DDBJ databases">
        <authorList>
            <consortium name="DOE Joint Genome Institute"/>
            <person name="Kuo A."/>
            <person name="Kohler A."/>
            <person name="Nagy L.G."/>
            <person name="Floudas D."/>
            <person name="Copeland A."/>
            <person name="Barry K.W."/>
            <person name="Cichocki N."/>
            <person name="Veneault-Fourrey C."/>
            <person name="LaButti K."/>
            <person name="Lindquist E.A."/>
            <person name="Lipzen A."/>
            <person name="Lundell T."/>
            <person name="Morin E."/>
            <person name="Murat C."/>
            <person name="Sun H."/>
            <person name="Tunlid A."/>
            <person name="Henrissat B."/>
            <person name="Grigoriev I.V."/>
            <person name="Hibbett D.S."/>
            <person name="Martin F."/>
            <person name="Nordberg H.P."/>
            <person name="Cantor M.N."/>
            <person name="Hua S.X."/>
        </authorList>
    </citation>
    <scope>NUCLEOTIDE SEQUENCE [LARGE SCALE GENOMIC DNA]</scope>
    <source>
        <strain evidence="2 3">LaAM-08-1</strain>
    </source>
</reference>
<evidence type="ECO:0000313" key="3">
    <source>
        <dbReference type="Proteomes" id="UP000054477"/>
    </source>
</evidence>
<evidence type="ECO:0000256" key="1">
    <source>
        <dbReference type="SAM" id="Phobius"/>
    </source>
</evidence>
<keyword evidence="1" id="KW-1133">Transmembrane helix</keyword>
<proteinExistence type="predicted"/>
<protein>
    <submittedName>
        <fullName evidence="2">Uncharacterized protein</fullName>
    </submittedName>
</protein>
<organism evidence="2 3">
    <name type="scientific">Laccaria amethystina LaAM-08-1</name>
    <dbReference type="NCBI Taxonomy" id="1095629"/>
    <lineage>
        <taxon>Eukaryota</taxon>
        <taxon>Fungi</taxon>
        <taxon>Dikarya</taxon>
        <taxon>Basidiomycota</taxon>
        <taxon>Agaricomycotina</taxon>
        <taxon>Agaricomycetes</taxon>
        <taxon>Agaricomycetidae</taxon>
        <taxon>Agaricales</taxon>
        <taxon>Agaricineae</taxon>
        <taxon>Hydnangiaceae</taxon>
        <taxon>Laccaria</taxon>
    </lineage>
</organism>
<accession>A0A0C9X1P1</accession>
<feature type="transmembrane region" description="Helical" evidence="1">
    <location>
        <begin position="12"/>
        <end position="31"/>
    </location>
</feature>
<dbReference type="EMBL" id="KN838556">
    <property type="protein sequence ID" value="KIK05995.1"/>
    <property type="molecule type" value="Genomic_DNA"/>
</dbReference>
<reference evidence="3" key="2">
    <citation type="submission" date="2015-01" db="EMBL/GenBank/DDBJ databases">
        <title>Evolutionary Origins and Diversification of the Mycorrhizal Mutualists.</title>
        <authorList>
            <consortium name="DOE Joint Genome Institute"/>
            <consortium name="Mycorrhizal Genomics Consortium"/>
            <person name="Kohler A."/>
            <person name="Kuo A."/>
            <person name="Nagy L.G."/>
            <person name="Floudas D."/>
            <person name="Copeland A."/>
            <person name="Barry K.W."/>
            <person name="Cichocki N."/>
            <person name="Veneault-Fourrey C."/>
            <person name="LaButti K."/>
            <person name="Lindquist E.A."/>
            <person name="Lipzen A."/>
            <person name="Lundell T."/>
            <person name="Morin E."/>
            <person name="Murat C."/>
            <person name="Riley R."/>
            <person name="Ohm R."/>
            <person name="Sun H."/>
            <person name="Tunlid A."/>
            <person name="Henrissat B."/>
            <person name="Grigoriev I.V."/>
            <person name="Hibbett D.S."/>
            <person name="Martin F."/>
        </authorList>
    </citation>
    <scope>NUCLEOTIDE SEQUENCE [LARGE SCALE GENOMIC DNA]</scope>
    <source>
        <strain evidence="3">LaAM-08-1</strain>
    </source>
</reference>
<dbReference type="Proteomes" id="UP000054477">
    <property type="component" value="Unassembled WGS sequence"/>
</dbReference>